<name>A0ABX9KEM4_9FUSO</name>
<evidence type="ECO:0000313" key="1">
    <source>
        <dbReference type="EMBL" id="REI39995.1"/>
    </source>
</evidence>
<keyword evidence="1" id="KW-0378">Hydrolase</keyword>
<dbReference type="SFLD" id="SFLDG01129">
    <property type="entry name" value="C1.5:_HAD__Beta-PGM__Phosphata"/>
    <property type="match status" value="1"/>
</dbReference>
<dbReference type="PANTHER" id="PTHR43434">
    <property type="entry name" value="PHOSPHOGLYCOLATE PHOSPHATASE"/>
    <property type="match status" value="1"/>
</dbReference>
<dbReference type="EMBL" id="QUAJ01000026">
    <property type="protein sequence ID" value="REI39995.1"/>
    <property type="molecule type" value="Genomic_DNA"/>
</dbReference>
<dbReference type="InterPro" id="IPR050155">
    <property type="entry name" value="HAD-like_hydrolase_sf"/>
</dbReference>
<dbReference type="InterPro" id="IPR023214">
    <property type="entry name" value="HAD_sf"/>
</dbReference>
<dbReference type="PANTHER" id="PTHR43434:SF20">
    <property type="entry name" value="5'-NUCLEOTIDASE"/>
    <property type="match status" value="1"/>
</dbReference>
<dbReference type="GO" id="GO:0016787">
    <property type="term" value="F:hydrolase activity"/>
    <property type="evidence" value="ECO:0007669"/>
    <property type="project" value="UniProtKB-KW"/>
</dbReference>
<sequence length="215" mass="24248">MKYKYILFDLDGTLTDPGVGITKAVQYALKKNNIIEESLSTLEIFIGPPLKDSFMEFYSFDEKMISDSIKYFREYFRKNGIFENEVYSGILDLLGELKNRGCKIAVATSKPTVFANTVLKHFGMMEYFDLIVGSNLDGTLGNKAEIINRAIENLKIKNLKETIMIGDRKYDIIGAEKNNIDSIGVLYGYGSLEELEAANPTYIVDSISQLNELLT</sequence>
<dbReference type="CDD" id="cd04302">
    <property type="entry name" value="HAD_5NT"/>
    <property type="match status" value="1"/>
</dbReference>
<dbReference type="Proteomes" id="UP000263486">
    <property type="component" value="Unassembled WGS sequence"/>
</dbReference>
<protein>
    <submittedName>
        <fullName evidence="1">HAD family hydrolase</fullName>
    </submittedName>
</protein>
<keyword evidence="2" id="KW-1185">Reference proteome</keyword>
<dbReference type="InterPro" id="IPR023198">
    <property type="entry name" value="PGP-like_dom2"/>
</dbReference>
<dbReference type="SUPFAM" id="SSF56784">
    <property type="entry name" value="HAD-like"/>
    <property type="match status" value="1"/>
</dbReference>
<gene>
    <name evidence="1" type="ORF">DYH56_12520</name>
</gene>
<proteinExistence type="predicted"/>
<dbReference type="Gene3D" id="3.40.50.1000">
    <property type="entry name" value="HAD superfamily/HAD-like"/>
    <property type="match status" value="1"/>
</dbReference>
<dbReference type="Pfam" id="PF13419">
    <property type="entry name" value="HAD_2"/>
    <property type="match status" value="1"/>
</dbReference>
<dbReference type="InterPro" id="IPR036412">
    <property type="entry name" value="HAD-like_sf"/>
</dbReference>
<dbReference type="SFLD" id="SFLDG01135">
    <property type="entry name" value="C1.5.6:_HAD__Beta-PGM__Phospha"/>
    <property type="match status" value="1"/>
</dbReference>
<evidence type="ECO:0000313" key="2">
    <source>
        <dbReference type="Proteomes" id="UP000263486"/>
    </source>
</evidence>
<dbReference type="Gene3D" id="1.10.150.240">
    <property type="entry name" value="Putative phosphatase, domain 2"/>
    <property type="match status" value="1"/>
</dbReference>
<accession>A0ABX9KEM4</accession>
<dbReference type="RefSeq" id="WP_114643217.1">
    <property type="nucleotide sequence ID" value="NZ_JAACIO010000024.1"/>
</dbReference>
<dbReference type="SFLD" id="SFLDS00003">
    <property type="entry name" value="Haloacid_Dehalogenase"/>
    <property type="match status" value="1"/>
</dbReference>
<organism evidence="1 2">
    <name type="scientific">Psychrilyobacter piezotolerans</name>
    <dbReference type="NCBI Taxonomy" id="2293438"/>
    <lineage>
        <taxon>Bacteria</taxon>
        <taxon>Fusobacteriati</taxon>
        <taxon>Fusobacteriota</taxon>
        <taxon>Fusobacteriia</taxon>
        <taxon>Fusobacteriales</taxon>
        <taxon>Fusobacteriaceae</taxon>
        <taxon>Psychrilyobacter</taxon>
    </lineage>
</organism>
<dbReference type="InterPro" id="IPR041492">
    <property type="entry name" value="HAD_2"/>
</dbReference>
<reference evidence="1 2" key="1">
    <citation type="submission" date="2018-08" db="EMBL/GenBank/DDBJ databases">
        <title>Draft genome sequence of Psychrilyobacter sp. strain SD5 isolated from Black Sea water.</title>
        <authorList>
            <person name="Yadav S."/>
            <person name="Villanueva L."/>
            <person name="Damste J.S.S."/>
        </authorList>
    </citation>
    <scope>NUCLEOTIDE SEQUENCE [LARGE SCALE GENOMIC DNA]</scope>
    <source>
        <strain evidence="1 2">SD5</strain>
    </source>
</reference>
<comment type="caution">
    <text evidence="1">The sequence shown here is derived from an EMBL/GenBank/DDBJ whole genome shotgun (WGS) entry which is preliminary data.</text>
</comment>